<dbReference type="PANTHER" id="PTHR10670:SF0">
    <property type="entry name" value="DNA POLYMERASE EPSILON CATALYTIC SUBUNIT A"/>
    <property type="match status" value="1"/>
</dbReference>
<keyword evidence="1" id="KW-0239">DNA-directed DNA polymerase</keyword>
<dbReference type="AlphaFoldDB" id="A0A8C1SQ40"/>
<dbReference type="GO" id="GO:0003887">
    <property type="term" value="F:DNA-directed DNA polymerase activity"/>
    <property type="evidence" value="ECO:0007669"/>
    <property type="project" value="UniProtKB-KW"/>
</dbReference>
<keyword evidence="1" id="KW-0004">4Fe-4S</keyword>
<dbReference type="GO" id="GO:0006272">
    <property type="term" value="P:leading strand elongation"/>
    <property type="evidence" value="ECO:0007669"/>
    <property type="project" value="TreeGrafter"/>
</dbReference>
<dbReference type="GO" id="GO:0006297">
    <property type="term" value="P:nucleotide-excision repair, DNA gap filling"/>
    <property type="evidence" value="ECO:0007669"/>
    <property type="project" value="TreeGrafter"/>
</dbReference>
<comment type="subcellular location">
    <subcellularLocation>
        <location evidence="1">Nucleus</location>
    </subcellularLocation>
</comment>
<dbReference type="GO" id="GO:0008622">
    <property type="term" value="C:epsilon DNA polymerase complex"/>
    <property type="evidence" value="ECO:0007669"/>
    <property type="project" value="InterPro"/>
</dbReference>
<dbReference type="GO" id="GO:0000278">
    <property type="term" value="P:mitotic cell cycle"/>
    <property type="evidence" value="ECO:0007669"/>
    <property type="project" value="TreeGrafter"/>
</dbReference>
<keyword evidence="1" id="KW-0408">Iron</keyword>
<dbReference type="GO" id="GO:0045004">
    <property type="term" value="P:DNA replication proofreading"/>
    <property type="evidence" value="ECO:0007669"/>
    <property type="project" value="TreeGrafter"/>
</dbReference>
<keyword evidence="1" id="KW-0238">DNA-binding</keyword>
<keyword evidence="1" id="KW-0539">Nucleus</keyword>
<dbReference type="GO" id="GO:0006287">
    <property type="term" value="P:base-excision repair, gap-filling"/>
    <property type="evidence" value="ECO:0007669"/>
    <property type="project" value="TreeGrafter"/>
</dbReference>
<keyword evidence="1" id="KW-0808">Transferase</keyword>
<dbReference type="Ensembl" id="ENSCCRT00015010928.1">
    <property type="protein sequence ID" value="ENSCCRP00015010528.1"/>
    <property type="gene ID" value="ENSCCRG00015005007.1"/>
</dbReference>
<keyword evidence="1" id="KW-0235">DNA replication</keyword>
<keyword evidence="1" id="KW-0863">Zinc-finger</keyword>
<comment type="cofactor">
    <cofactor evidence="1">
        <name>[4Fe-4S] cluster</name>
        <dbReference type="ChEBI" id="CHEBI:49883"/>
    </cofactor>
</comment>
<dbReference type="PANTHER" id="PTHR10670">
    <property type="entry name" value="DNA POLYMERASE EPSILON CATALYTIC SUBUNIT A"/>
    <property type="match status" value="1"/>
</dbReference>
<comment type="similarity">
    <text evidence="1">Belongs to the DNA polymerase type-B family.</text>
</comment>
<keyword evidence="1" id="KW-0548">Nucleotidyltransferase</keyword>
<comment type="function">
    <text evidence="1">DNA polymerase II participates in chromosomal DNA replication.</text>
</comment>
<reference evidence="2" key="1">
    <citation type="submission" date="2025-08" db="UniProtKB">
        <authorList>
            <consortium name="Ensembl"/>
        </authorList>
    </citation>
    <scope>IDENTIFICATION</scope>
</reference>
<dbReference type="Gene3D" id="3.30.342.10">
    <property type="entry name" value="DNA Polymerase, chain B, domain 1"/>
    <property type="match status" value="1"/>
</dbReference>
<keyword evidence="1" id="KW-0411">Iron-sulfur</keyword>
<dbReference type="InterPro" id="IPR029703">
    <property type="entry name" value="POL2"/>
</dbReference>
<name>A0A8C1SQ40_CYPCA</name>
<keyword evidence="1" id="KW-0862">Zinc</keyword>
<dbReference type="GO" id="GO:0008270">
    <property type="term" value="F:zinc ion binding"/>
    <property type="evidence" value="ECO:0007669"/>
    <property type="project" value="UniProtKB-KW"/>
</dbReference>
<protein>
    <recommendedName>
        <fullName evidence="1">DNA polymerase epsilon catalytic subunit</fullName>
        <ecNumber evidence="1">2.7.7.7</ecNumber>
    </recommendedName>
</protein>
<dbReference type="InterPro" id="IPR012337">
    <property type="entry name" value="RNaseH-like_sf"/>
</dbReference>
<dbReference type="Proteomes" id="UP000694700">
    <property type="component" value="Unplaced"/>
</dbReference>
<dbReference type="EC" id="2.7.7.7" evidence="1"/>
<accession>A0A8C1SQ40</accession>
<proteinExistence type="inferred from homology"/>
<comment type="catalytic activity">
    <reaction evidence="1">
        <text>DNA(n) + a 2'-deoxyribonucleoside 5'-triphosphate = DNA(n+1) + diphosphate</text>
        <dbReference type="Rhea" id="RHEA:22508"/>
        <dbReference type="Rhea" id="RHEA-COMP:17339"/>
        <dbReference type="Rhea" id="RHEA-COMP:17340"/>
        <dbReference type="ChEBI" id="CHEBI:33019"/>
        <dbReference type="ChEBI" id="CHEBI:61560"/>
        <dbReference type="ChEBI" id="CHEBI:173112"/>
        <dbReference type="EC" id="2.7.7.7"/>
    </reaction>
</comment>
<evidence type="ECO:0000256" key="1">
    <source>
        <dbReference type="RuleBase" id="RU365029"/>
    </source>
</evidence>
<dbReference type="SUPFAM" id="SSF53098">
    <property type="entry name" value="Ribonuclease H-like"/>
    <property type="match status" value="1"/>
</dbReference>
<dbReference type="GO" id="GO:0008310">
    <property type="term" value="F:single-stranded DNA 3'-5' DNA exonuclease activity"/>
    <property type="evidence" value="ECO:0007669"/>
    <property type="project" value="TreeGrafter"/>
</dbReference>
<sequence length="221" mass="25713">QFTDGMDECFGFERMKEPGEKTGWLINMHPTEILDDDRQMISAVDYYFIQEDGNRFKVALPYKPYFYIATKKNCEREVISFLSKKFQGKVAKLEVVPKEDLNLVSKEKKNHSTGTHLFCVLQCFGGSLVTADEDGTSKKMTEQPDNIIDMREYDVPYHVCVSIDLKIHVAHWYNVLYRGSAYPPEIVCRDDLVERPVRINKSKAFLKEYCFDNVIHVGIRY</sequence>
<keyword evidence="1" id="KW-0479">Metal-binding</keyword>
<evidence type="ECO:0000313" key="3">
    <source>
        <dbReference type="Proteomes" id="UP000694700"/>
    </source>
</evidence>
<evidence type="ECO:0000313" key="2">
    <source>
        <dbReference type="Ensembl" id="ENSCCRP00015010528.1"/>
    </source>
</evidence>
<organism evidence="2 3">
    <name type="scientific">Cyprinus carpio</name>
    <name type="common">Common carp</name>
    <dbReference type="NCBI Taxonomy" id="7962"/>
    <lineage>
        <taxon>Eukaryota</taxon>
        <taxon>Metazoa</taxon>
        <taxon>Chordata</taxon>
        <taxon>Craniata</taxon>
        <taxon>Vertebrata</taxon>
        <taxon>Euteleostomi</taxon>
        <taxon>Actinopterygii</taxon>
        <taxon>Neopterygii</taxon>
        <taxon>Teleostei</taxon>
        <taxon>Ostariophysi</taxon>
        <taxon>Cypriniformes</taxon>
        <taxon>Cyprinidae</taxon>
        <taxon>Cyprininae</taxon>
        <taxon>Cyprinus</taxon>
    </lineage>
</organism>
<dbReference type="GO" id="GO:0051539">
    <property type="term" value="F:4 iron, 4 sulfur cluster binding"/>
    <property type="evidence" value="ECO:0007669"/>
    <property type="project" value="UniProtKB-KW"/>
</dbReference>
<dbReference type="GO" id="GO:0003677">
    <property type="term" value="F:DNA binding"/>
    <property type="evidence" value="ECO:0007669"/>
    <property type="project" value="UniProtKB-KW"/>
</dbReference>